<name>A0A432ZH23_9GAMM</name>
<gene>
    <name evidence="2" type="ORF">CWI81_02250</name>
</gene>
<dbReference type="Proteomes" id="UP000287908">
    <property type="component" value="Unassembled WGS sequence"/>
</dbReference>
<protein>
    <submittedName>
        <fullName evidence="2">Uncharacterized protein</fullName>
    </submittedName>
</protein>
<keyword evidence="1" id="KW-0812">Transmembrane</keyword>
<evidence type="ECO:0000313" key="2">
    <source>
        <dbReference type="EMBL" id="RUO77325.1"/>
    </source>
</evidence>
<accession>A0A432ZH23</accession>
<reference evidence="2 3" key="1">
    <citation type="journal article" date="2011" name="Front. Microbiol.">
        <title>Genomic signatures of strain selection and enhancement in Bacillus atrophaeus var. globigii, a historical biowarfare simulant.</title>
        <authorList>
            <person name="Gibbons H.S."/>
            <person name="Broomall S.M."/>
            <person name="McNew L.A."/>
            <person name="Daligault H."/>
            <person name="Chapman C."/>
            <person name="Bruce D."/>
            <person name="Karavis M."/>
            <person name="Krepps M."/>
            <person name="McGregor P.A."/>
            <person name="Hong C."/>
            <person name="Park K.H."/>
            <person name="Akmal A."/>
            <person name="Feldman A."/>
            <person name="Lin J.S."/>
            <person name="Chang W.E."/>
            <person name="Higgs B.W."/>
            <person name="Demirev P."/>
            <person name="Lindquist J."/>
            <person name="Liem A."/>
            <person name="Fochler E."/>
            <person name="Read T.D."/>
            <person name="Tapia R."/>
            <person name="Johnson S."/>
            <person name="Bishop-Lilly K.A."/>
            <person name="Detter C."/>
            <person name="Han C."/>
            <person name="Sozhamannan S."/>
            <person name="Rosenzweig C.N."/>
            <person name="Skowronski E.W."/>
        </authorList>
    </citation>
    <scope>NUCLEOTIDE SEQUENCE [LARGE SCALE GENOMIC DNA]</scope>
    <source>
        <strain evidence="2 3">CL-SP19</strain>
    </source>
</reference>
<evidence type="ECO:0000256" key="1">
    <source>
        <dbReference type="SAM" id="Phobius"/>
    </source>
</evidence>
<proteinExistence type="predicted"/>
<feature type="transmembrane region" description="Helical" evidence="1">
    <location>
        <begin position="43"/>
        <end position="61"/>
    </location>
</feature>
<sequence length="74" mass="8280">MFNLTQKELNAVIKKHTAFAIFLALVPIVFIKVIAIFAGNMDYLLILLMPIIIVGACANLLKNVLTDIREKSHQ</sequence>
<dbReference type="EMBL" id="PIQF01000001">
    <property type="protein sequence ID" value="RUO77325.1"/>
    <property type="molecule type" value="Genomic_DNA"/>
</dbReference>
<feature type="transmembrane region" description="Helical" evidence="1">
    <location>
        <begin position="17"/>
        <end position="37"/>
    </location>
</feature>
<evidence type="ECO:0000313" key="3">
    <source>
        <dbReference type="Proteomes" id="UP000287908"/>
    </source>
</evidence>
<dbReference type="AlphaFoldDB" id="A0A432ZH23"/>
<comment type="caution">
    <text evidence="2">The sequence shown here is derived from an EMBL/GenBank/DDBJ whole genome shotgun (WGS) entry which is preliminary data.</text>
</comment>
<keyword evidence="1" id="KW-1133">Transmembrane helix</keyword>
<organism evidence="2 3">
    <name type="scientific">Idiomarina seosinensis</name>
    <dbReference type="NCBI Taxonomy" id="281739"/>
    <lineage>
        <taxon>Bacteria</taxon>
        <taxon>Pseudomonadati</taxon>
        <taxon>Pseudomonadota</taxon>
        <taxon>Gammaproteobacteria</taxon>
        <taxon>Alteromonadales</taxon>
        <taxon>Idiomarinaceae</taxon>
        <taxon>Idiomarina</taxon>
    </lineage>
</organism>
<keyword evidence="3" id="KW-1185">Reference proteome</keyword>
<keyword evidence="1" id="KW-0472">Membrane</keyword>